<evidence type="ECO:0000256" key="11">
    <source>
        <dbReference type="SAM" id="Phobius"/>
    </source>
</evidence>
<dbReference type="InterPro" id="IPR037682">
    <property type="entry name" value="TonB_C"/>
</dbReference>
<dbReference type="HOGENOM" id="CLU_753972_0_0_0"/>
<sequence length="367" mass="41019">MHPLLPYGPYGQNILLSHEEDAEQKWAFRWFLLVSFMVHLGIILLFIKNPSARNALEAMLEAKKKPLTPAQMKKLAQEKKPVFIDLLDPSKVPLADQTVAPPLPKGYSLSGNLHAKDRMERKAAPAAPQEQPAPRVPKVAKAPETAPKPVSKPHEARSSDLPGFRQVKKNVSSHRRETTAQRSEQVHPKQKTQKTAEVKPVPKTAPSPKKKPAMTTISRSQMQQILSQAALGTPFTHHLNLAQDMAPAYSDRSNDLNRIAANLEDETYSSYIKRIQERFETIGEYPVEAQQRGITGRALVTFVINEDGTLAAARLTESSGSRILDEEALRIVRVAAPYIPLPKSFHKKELTLTWAFIFYNGGFHVLQ</sequence>
<evidence type="ECO:0000256" key="10">
    <source>
        <dbReference type="SAM" id="MobiDB-lite"/>
    </source>
</evidence>
<dbReference type="GO" id="GO:0031992">
    <property type="term" value="F:energy transducer activity"/>
    <property type="evidence" value="ECO:0007669"/>
    <property type="project" value="TreeGrafter"/>
</dbReference>
<dbReference type="InterPro" id="IPR006260">
    <property type="entry name" value="TonB/TolA_C"/>
</dbReference>
<evidence type="ECO:0000313" key="14">
    <source>
        <dbReference type="Proteomes" id="UP000027059"/>
    </source>
</evidence>
<evidence type="ECO:0000256" key="1">
    <source>
        <dbReference type="ARBA" id="ARBA00004383"/>
    </source>
</evidence>
<gene>
    <name evidence="13" type="ORF">Y981_03995</name>
</gene>
<feature type="compositionally biased region" description="Low complexity" evidence="10">
    <location>
        <begin position="124"/>
        <end position="143"/>
    </location>
</feature>
<evidence type="ECO:0000313" key="13">
    <source>
        <dbReference type="EMBL" id="AIA30238.1"/>
    </source>
</evidence>
<evidence type="ECO:0000256" key="4">
    <source>
        <dbReference type="ARBA" id="ARBA00022475"/>
    </source>
</evidence>
<feature type="transmembrane region" description="Helical" evidence="11">
    <location>
        <begin position="27"/>
        <end position="47"/>
    </location>
</feature>
<keyword evidence="3" id="KW-0813">Transport</keyword>
<dbReference type="AlphaFoldDB" id="A0A059XTU6"/>
<keyword evidence="5" id="KW-0997">Cell inner membrane</keyword>
<dbReference type="InterPro" id="IPR051045">
    <property type="entry name" value="TonB-dependent_transducer"/>
</dbReference>
<dbReference type="GO" id="GO:0098797">
    <property type="term" value="C:plasma membrane protein complex"/>
    <property type="evidence" value="ECO:0007669"/>
    <property type="project" value="TreeGrafter"/>
</dbReference>
<evidence type="ECO:0000256" key="8">
    <source>
        <dbReference type="ARBA" id="ARBA00022989"/>
    </source>
</evidence>
<evidence type="ECO:0000259" key="12">
    <source>
        <dbReference type="PROSITE" id="PS52015"/>
    </source>
</evidence>
<feature type="compositionally biased region" description="Basic and acidic residues" evidence="10">
    <location>
        <begin position="174"/>
        <end position="187"/>
    </location>
</feature>
<reference evidence="14" key="1">
    <citation type="submission" date="2014-02" db="EMBL/GenBank/DDBJ databases">
        <title>Complete genome sequence and comparative genomic analysis of the nitrogen-fixing bacterium Leptospirillum ferriphilum YSK.</title>
        <authorList>
            <person name="Guo X."/>
            <person name="Yin H."/>
            <person name="Liang Y."/>
            <person name="Hu Q."/>
            <person name="Ma L."/>
            <person name="Xiao Y."/>
            <person name="Zhang X."/>
            <person name="Qiu G."/>
            <person name="Liu X."/>
        </authorList>
    </citation>
    <scope>NUCLEOTIDE SEQUENCE [LARGE SCALE GENOMIC DNA]</scope>
    <source>
        <strain evidence="14">YSK</strain>
    </source>
</reference>
<keyword evidence="9 11" id="KW-0472">Membrane</keyword>
<feature type="compositionally biased region" description="Low complexity" evidence="10">
    <location>
        <begin position="198"/>
        <end position="207"/>
    </location>
</feature>
<dbReference type="PANTHER" id="PTHR33446:SF2">
    <property type="entry name" value="PROTEIN TONB"/>
    <property type="match status" value="1"/>
</dbReference>
<dbReference type="KEGG" id="lfp:Y981_03995"/>
<dbReference type="GO" id="GO:0055085">
    <property type="term" value="P:transmembrane transport"/>
    <property type="evidence" value="ECO:0007669"/>
    <property type="project" value="InterPro"/>
</dbReference>
<comment type="similarity">
    <text evidence="2">Belongs to the TonB family.</text>
</comment>
<evidence type="ECO:0000256" key="2">
    <source>
        <dbReference type="ARBA" id="ARBA00006555"/>
    </source>
</evidence>
<dbReference type="Proteomes" id="UP000027059">
    <property type="component" value="Chromosome"/>
</dbReference>
<feature type="region of interest" description="Disordered" evidence="10">
    <location>
        <begin position="118"/>
        <end position="214"/>
    </location>
</feature>
<name>A0A059XTU6_9BACT</name>
<keyword evidence="6 11" id="KW-0812">Transmembrane</keyword>
<reference evidence="13 14" key="2">
    <citation type="journal article" date="2015" name="Biomed. Res. Int.">
        <title>Effects of Arsenite Resistance on the Growth and Functional Gene Expression of Leptospirillum ferriphilum and Acidithiobacillus thiooxidans in Pure Culture and Coculture.</title>
        <authorList>
            <person name="Jiang H."/>
            <person name="Liang Y."/>
            <person name="Yin H."/>
            <person name="Xiao Y."/>
            <person name="Guo X."/>
            <person name="Xu Y."/>
            <person name="Hu Q."/>
            <person name="Liu H."/>
            <person name="Liu X."/>
        </authorList>
    </citation>
    <scope>NUCLEOTIDE SEQUENCE [LARGE SCALE GENOMIC DNA]</scope>
    <source>
        <strain evidence="13 14">YSK</strain>
    </source>
</reference>
<dbReference type="EMBL" id="CP007243">
    <property type="protein sequence ID" value="AIA30238.1"/>
    <property type="molecule type" value="Genomic_DNA"/>
</dbReference>
<evidence type="ECO:0000256" key="3">
    <source>
        <dbReference type="ARBA" id="ARBA00022448"/>
    </source>
</evidence>
<dbReference type="OrthoDB" id="9814002at2"/>
<evidence type="ECO:0000256" key="5">
    <source>
        <dbReference type="ARBA" id="ARBA00022519"/>
    </source>
</evidence>
<dbReference type="PROSITE" id="PS52015">
    <property type="entry name" value="TONB_CTD"/>
    <property type="match status" value="1"/>
</dbReference>
<dbReference type="SUPFAM" id="SSF74653">
    <property type="entry name" value="TolA/TonB C-terminal domain"/>
    <property type="match status" value="1"/>
</dbReference>
<protein>
    <submittedName>
        <fullName evidence="13">Energy transducer TonB</fullName>
    </submittedName>
</protein>
<keyword evidence="7" id="KW-0653">Protein transport</keyword>
<evidence type="ECO:0000256" key="6">
    <source>
        <dbReference type="ARBA" id="ARBA00022692"/>
    </source>
</evidence>
<dbReference type="GO" id="GO:0015031">
    <property type="term" value="P:protein transport"/>
    <property type="evidence" value="ECO:0007669"/>
    <property type="project" value="UniProtKB-KW"/>
</dbReference>
<dbReference type="Gene3D" id="3.30.1150.10">
    <property type="match status" value="1"/>
</dbReference>
<feature type="domain" description="TonB C-terminal" evidence="12">
    <location>
        <begin position="270"/>
        <end position="367"/>
    </location>
</feature>
<evidence type="ECO:0000256" key="7">
    <source>
        <dbReference type="ARBA" id="ARBA00022927"/>
    </source>
</evidence>
<dbReference type="NCBIfam" id="TIGR01352">
    <property type="entry name" value="tonB_Cterm"/>
    <property type="match status" value="1"/>
</dbReference>
<keyword evidence="4" id="KW-1003">Cell membrane</keyword>
<dbReference type="Pfam" id="PF03544">
    <property type="entry name" value="TonB_C"/>
    <property type="match status" value="1"/>
</dbReference>
<dbReference type="RefSeq" id="WP_038504845.1">
    <property type="nucleotide sequence ID" value="NZ_CP007243.1"/>
</dbReference>
<proteinExistence type="inferred from homology"/>
<keyword evidence="8 11" id="KW-1133">Transmembrane helix</keyword>
<accession>A0A059XTU6</accession>
<comment type="subcellular location">
    <subcellularLocation>
        <location evidence="1">Cell inner membrane</location>
        <topology evidence="1">Single-pass membrane protein</topology>
        <orientation evidence="1">Periplasmic side</orientation>
    </subcellularLocation>
</comment>
<dbReference type="PANTHER" id="PTHR33446">
    <property type="entry name" value="PROTEIN TONB-RELATED"/>
    <property type="match status" value="1"/>
</dbReference>
<keyword evidence="14" id="KW-1185">Reference proteome</keyword>
<organism evidence="13 14">
    <name type="scientific">Leptospirillum ferriphilum YSK</name>
    <dbReference type="NCBI Taxonomy" id="1441628"/>
    <lineage>
        <taxon>Bacteria</taxon>
        <taxon>Pseudomonadati</taxon>
        <taxon>Nitrospirota</taxon>
        <taxon>Nitrospiria</taxon>
        <taxon>Nitrospirales</taxon>
        <taxon>Nitrospiraceae</taxon>
        <taxon>Leptospirillum</taxon>
    </lineage>
</organism>
<evidence type="ECO:0000256" key="9">
    <source>
        <dbReference type="ARBA" id="ARBA00023136"/>
    </source>
</evidence>